<dbReference type="Proteomes" id="UP000004949">
    <property type="component" value="Unassembled WGS sequence"/>
</dbReference>
<sequence>MTALFRLPSKWNGLPPDPQTSGWHVLGMPQFSHSAETGLMVFLSHWCAHTQCWGTDRDRRRASWAVGQRLTYISRAPDAADRIIIDYQDVP</sequence>
<protein>
    <submittedName>
        <fullName evidence="1">Uncharacterized protein</fullName>
    </submittedName>
</protein>
<accession>G6XHY7</accession>
<evidence type="ECO:0000313" key="2">
    <source>
        <dbReference type="Proteomes" id="UP000004949"/>
    </source>
</evidence>
<dbReference type="AlphaFoldDB" id="G6XHY7"/>
<organism evidence="1 2">
    <name type="scientific">Gluconobacter morbifer G707</name>
    <dbReference type="NCBI Taxonomy" id="1088869"/>
    <lineage>
        <taxon>Bacteria</taxon>
        <taxon>Pseudomonadati</taxon>
        <taxon>Pseudomonadota</taxon>
        <taxon>Alphaproteobacteria</taxon>
        <taxon>Acetobacterales</taxon>
        <taxon>Acetobacteraceae</taxon>
        <taxon>Gluconobacter</taxon>
    </lineage>
</organism>
<gene>
    <name evidence="1" type="ORF">GMO_11310</name>
</gene>
<dbReference type="STRING" id="1088869.GMO_11310"/>
<dbReference type="EMBL" id="AGQV01000002">
    <property type="protein sequence ID" value="EHH68361.1"/>
    <property type="molecule type" value="Genomic_DNA"/>
</dbReference>
<comment type="caution">
    <text evidence="1">The sequence shown here is derived from an EMBL/GenBank/DDBJ whole genome shotgun (WGS) entry which is preliminary data.</text>
</comment>
<dbReference type="RefSeq" id="WP_008851280.1">
    <property type="nucleotide sequence ID" value="NZ_AGQV01000002.1"/>
</dbReference>
<keyword evidence="2" id="KW-1185">Reference proteome</keyword>
<evidence type="ECO:0000313" key="1">
    <source>
        <dbReference type="EMBL" id="EHH68361.1"/>
    </source>
</evidence>
<name>G6XHY7_9PROT</name>
<proteinExistence type="predicted"/>
<reference evidence="1 2" key="1">
    <citation type="submission" date="2011-10" db="EMBL/GenBank/DDBJ databases">
        <title>Genome sequence of Gluconobacter morbifer G707, isolated from Drosophila gut.</title>
        <authorList>
            <person name="Lee W.-J."/>
            <person name="Kim E.-K."/>
        </authorList>
    </citation>
    <scope>NUCLEOTIDE SEQUENCE [LARGE SCALE GENOMIC DNA]</scope>
    <source>
        <strain evidence="1 2">G707</strain>
    </source>
</reference>